<dbReference type="SUPFAM" id="SSF50044">
    <property type="entry name" value="SH3-domain"/>
    <property type="match status" value="3"/>
</dbReference>
<dbReference type="OrthoDB" id="27823at2759"/>
<comment type="caution">
    <text evidence="5">The sequence shown here is derived from an EMBL/GenBank/DDBJ whole genome shotgun (WGS) entry which is preliminary data.</text>
</comment>
<dbReference type="InterPro" id="IPR050670">
    <property type="entry name" value="STAM"/>
</dbReference>
<dbReference type="Proteomes" id="UP000582659">
    <property type="component" value="Unassembled WGS sequence"/>
</dbReference>
<evidence type="ECO:0000259" key="4">
    <source>
        <dbReference type="PROSITE" id="PS50002"/>
    </source>
</evidence>
<dbReference type="InterPro" id="IPR001452">
    <property type="entry name" value="SH3_domain"/>
</dbReference>
<feature type="domain" description="SH3" evidence="4">
    <location>
        <begin position="551"/>
        <end position="608"/>
    </location>
</feature>
<feature type="domain" description="SH3" evidence="4">
    <location>
        <begin position="392"/>
        <end position="453"/>
    </location>
</feature>
<dbReference type="PRINTS" id="PR00499">
    <property type="entry name" value="P67PHOX"/>
</dbReference>
<feature type="region of interest" description="Disordered" evidence="3">
    <location>
        <begin position="166"/>
        <end position="207"/>
    </location>
</feature>
<dbReference type="Gene3D" id="2.30.30.40">
    <property type="entry name" value="SH3 Domains"/>
    <property type="match status" value="3"/>
</dbReference>
<dbReference type="Proteomes" id="UP000659654">
    <property type="component" value="Unassembled WGS sequence"/>
</dbReference>
<accession>A0A7I8WGY7</accession>
<dbReference type="SMART" id="SM00326">
    <property type="entry name" value="SH3"/>
    <property type="match status" value="3"/>
</dbReference>
<dbReference type="Pfam" id="PF00018">
    <property type="entry name" value="SH3_1"/>
    <property type="match status" value="3"/>
</dbReference>
<reference evidence="5" key="1">
    <citation type="submission" date="2020-09" db="EMBL/GenBank/DDBJ databases">
        <authorList>
            <person name="Kikuchi T."/>
        </authorList>
    </citation>
    <scope>NUCLEOTIDE SEQUENCE</scope>
    <source>
        <strain evidence="5">Ka4C1</strain>
    </source>
</reference>
<dbReference type="PROSITE" id="PS50002">
    <property type="entry name" value="SH3"/>
    <property type="match status" value="3"/>
</dbReference>
<keyword evidence="1 2" id="KW-0728">SH3 domain</keyword>
<dbReference type="AlphaFoldDB" id="A0A7I8WGY7"/>
<dbReference type="EMBL" id="CAJFCV020000003">
    <property type="protein sequence ID" value="CAG9110489.1"/>
    <property type="molecule type" value="Genomic_DNA"/>
</dbReference>
<feature type="compositionally biased region" description="Low complexity" evidence="3">
    <location>
        <begin position="189"/>
        <end position="207"/>
    </location>
</feature>
<evidence type="ECO:0000313" key="6">
    <source>
        <dbReference type="Proteomes" id="UP000659654"/>
    </source>
</evidence>
<dbReference type="EMBL" id="CAJFDI010000003">
    <property type="protein sequence ID" value="CAD5222495.1"/>
    <property type="molecule type" value="Genomic_DNA"/>
</dbReference>
<feature type="compositionally biased region" description="Polar residues" evidence="3">
    <location>
        <begin position="360"/>
        <end position="370"/>
    </location>
</feature>
<dbReference type="PRINTS" id="PR00452">
    <property type="entry name" value="SH3DOMAIN"/>
</dbReference>
<protein>
    <submittedName>
        <fullName evidence="5">(pine wood nematode) hypothetical protein</fullName>
    </submittedName>
</protein>
<name>A0A7I8WGY7_BURXY</name>
<organism evidence="5 6">
    <name type="scientific">Bursaphelenchus xylophilus</name>
    <name type="common">Pinewood nematode worm</name>
    <name type="synonym">Aphelenchoides xylophilus</name>
    <dbReference type="NCBI Taxonomy" id="6326"/>
    <lineage>
        <taxon>Eukaryota</taxon>
        <taxon>Metazoa</taxon>
        <taxon>Ecdysozoa</taxon>
        <taxon>Nematoda</taxon>
        <taxon>Chromadorea</taxon>
        <taxon>Rhabditida</taxon>
        <taxon>Tylenchina</taxon>
        <taxon>Tylenchomorpha</taxon>
        <taxon>Aphelenchoidea</taxon>
        <taxon>Aphelenchoididae</taxon>
        <taxon>Bursaphelenchus</taxon>
    </lineage>
</organism>
<evidence type="ECO:0000313" key="5">
    <source>
        <dbReference type="EMBL" id="CAD5222495.1"/>
    </source>
</evidence>
<dbReference type="SMR" id="A0A7I8WGY7"/>
<dbReference type="PANTHER" id="PTHR45929">
    <property type="entry name" value="JAK PATHWAY SIGNAL TRANSDUCTION ADAPTOR MOLECULE"/>
    <property type="match status" value="1"/>
</dbReference>
<feature type="compositionally biased region" description="Low complexity" evidence="3">
    <location>
        <begin position="371"/>
        <end position="390"/>
    </location>
</feature>
<dbReference type="InterPro" id="IPR036028">
    <property type="entry name" value="SH3-like_dom_sf"/>
</dbReference>
<dbReference type="CDD" id="cd00174">
    <property type="entry name" value="SH3"/>
    <property type="match status" value="2"/>
</dbReference>
<evidence type="ECO:0000256" key="3">
    <source>
        <dbReference type="SAM" id="MobiDB-lite"/>
    </source>
</evidence>
<gene>
    <name evidence="5" type="ORF">BXYJ_LOCUS7463</name>
</gene>
<evidence type="ECO:0000256" key="2">
    <source>
        <dbReference type="PROSITE-ProRule" id="PRU00192"/>
    </source>
</evidence>
<keyword evidence="6" id="KW-1185">Reference proteome</keyword>
<proteinExistence type="predicted"/>
<dbReference type="PANTHER" id="PTHR45929:SF3">
    <property type="entry name" value="JAK PATHWAY SIGNAL TRANSDUCTION ADAPTOR MOLECULE"/>
    <property type="match status" value="1"/>
</dbReference>
<feature type="domain" description="SH3" evidence="4">
    <location>
        <begin position="485"/>
        <end position="544"/>
    </location>
</feature>
<sequence>MAAAPERSMLNNPMTRGHASDEQLMLLRFLIKHRKVCGRLFANAVWSPVIYKCDVTCKENEVCMENDDLQQKCSKLPPACISAWMKRRGRRPRSAMRSDWVRVRSQMGPRQRMMLIRNYNFPLRASGKALSNQTPNPFLSVINPISDFCQEECLLSPINMYPSGSIHSNLPPPPVSAKPRNDGPNSSLPTYRSRPSTMSTTTSGSSSFADAKNMFESLNKSFNSQNVKSGLTKLANNPLAQKAAVTLAKNDQVRSVAINQAAKQATGKKADPFAEKIAHGAILNMVNEFENKPIMGRPADNPQLSKPAPPPKPQPAYKTLTAIDPFEYPPVVPSASDPRPPSYGWNTNSDEPARPPPPRASQNSTPTEFNSGWGSTSAPSFSSSNPSYGSRTTEPHAVVRYPYKAAHSDELSCEPNDTVILKNAVDDQWVQGLNTRTGESGIVPLNFLDIMVPLAPASNGFSASAGYGNSSSGYGGSSTATSPSGDKAVVRALYDYHSDVEGDLNFNAGDTIAVLEQCNAEWLRGQLKNKFGIFPITFVEFLTGGPQTSDSSLYKVQALYDYVSSVAEDLNFKAHDVIDVVEEQGPEWVKGRLNGQIGLVPLTYVQKI</sequence>
<feature type="region of interest" description="Disordered" evidence="3">
    <location>
        <begin position="293"/>
        <end position="393"/>
    </location>
</feature>
<evidence type="ECO:0000256" key="1">
    <source>
        <dbReference type="ARBA" id="ARBA00022443"/>
    </source>
</evidence>